<feature type="non-terminal residue" evidence="1">
    <location>
        <position position="74"/>
    </location>
</feature>
<reference evidence="1" key="1">
    <citation type="submission" date="2021-02" db="EMBL/GenBank/DDBJ databases">
        <title>Comparative genomics reveals that relaxation of natural selection precedes convergent phenotypic evolution of cavefish.</title>
        <authorList>
            <person name="Peng Z."/>
        </authorList>
    </citation>
    <scope>NUCLEOTIDE SEQUENCE</scope>
    <source>
        <tissue evidence="1">Muscle</tissue>
    </source>
</reference>
<proteinExistence type="predicted"/>
<protein>
    <submittedName>
        <fullName evidence="1">Uncharacterized protein</fullName>
    </submittedName>
</protein>
<gene>
    <name evidence="1" type="ORF">IRJ41_015487</name>
</gene>
<name>A0A9W7TP63_TRIRA</name>
<accession>A0A9W7TP63</accession>
<evidence type="ECO:0000313" key="2">
    <source>
        <dbReference type="Proteomes" id="UP001059041"/>
    </source>
</evidence>
<comment type="caution">
    <text evidence="1">The sequence shown here is derived from an EMBL/GenBank/DDBJ whole genome shotgun (WGS) entry which is preliminary data.</text>
</comment>
<dbReference type="Proteomes" id="UP001059041">
    <property type="component" value="Linkage Group LG12"/>
</dbReference>
<sequence>TNDPVKIHRSDSIAVQMRCAAGVARGRDAHRLRCQVVRGGVCSYGESQRWRSTSGQEHTVTLQMVLLSAAFPQT</sequence>
<dbReference type="AlphaFoldDB" id="A0A9W7TP63"/>
<organism evidence="1 2">
    <name type="scientific">Triplophysa rosa</name>
    <name type="common">Cave loach</name>
    <dbReference type="NCBI Taxonomy" id="992332"/>
    <lineage>
        <taxon>Eukaryota</taxon>
        <taxon>Metazoa</taxon>
        <taxon>Chordata</taxon>
        <taxon>Craniata</taxon>
        <taxon>Vertebrata</taxon>
        <taxon>Euteleostomi</taxon>
        <taxon>Actinopterygii</taxon>
        <taxon>Neopterygii</taxon>
        <taxon>Teleostei</taxon>
        <taxon>Ostariophysi</taxon>
        <taxon>Cypriniformes</taxon>
        <taxon>Nemacheilidae</taxon>
        <taxon>Triplophysa</taxon>
    </lineage>
</organism>
<dbReference type="EMBL" id="JAFHDT010000012">
    <property type="protein sequence ID" value="KAI7802618.1"/>
    <property type="molecule type" value="Genomic_DNA"/>
</dbReference>
<evidence type="ECO:0000313" key="1">
    <source>
        <dbReference type="EMBL" id="KAI7802618.1"/>
    </source>
</evidence>
<keyword evidence="2" id="KW-1185">Reference proteome</keyword>